<dbReference type="InterPro" id="IPR036188">
    <property type="entry name" value="FAD/NAD-bd_sf"/>
</dbReference>
<dbReference type="EMBL" id="CP002955">
    <property type="protein sequence ID" value="AEL27537.1"/>
    <property type="molecule type" value="Genomic_DNA"/>
</dbReference>
<dbReference type="AlphaFoldDB" id="G0J4B1"/>
<dbReference type="Gene3D" id="3.50.50.60">
    <property type="entry name" value="FAD/NAD(P)-binding domain"/>
    <property type="match status" value="1"/>
</dbReference>
<sequence>MIKENFTQEKRGLKNENIDSDLVIVGGGLAGTCCAITAARQGINVVLVQDRPVLGGNGSSEIRLWILGATSHMGNNNRWAREGGVIDEILLENLYRNPEGNPLILDTILIEKVTELPNIKLLLNTAMYDLEKKGNDTIDHVLAFCSQNSTIYRLKAPLFVDGSGDGIMSFMAGAAFRMGAEAASEFDEAFAPDQAYGELLGHSLYFYSKDTGKPVRFVAPQYANTEIEELPRFKSFNLKDHGCRLWWVEYGGRKDTIHDSETIKWELWRVIYGIWNHLKNSGEYPETDTHTLEWVGSIPGKRESRRFEGDYILSQKDVVEQREFSDAISYGGWALDLHPADGVYGEKPGCTQWHTKGIYQIPYRTMYSKNISNLFLTGRIISASHVAFGSSRVMATCAHNAQAVAMAAVLCKEEEISPSEILNEGRIEALKDRLVLHGQYIPNHVLKLKEDLAPLATISASSTMRLSGLAFDGPWKSLTFAAAQMLPLSPGKLPTMKFLFKAKENTKIQVSLLKSKKKGNFSPEVILAKKEFELTLGEQYLTIDLQINIENSEYYFVAFEANDKVSIRCSQTRATGLLTVFQKFNKAVATSSRQEPPKGIGIEDFDFWLPERRPEGHNLGFEFSEAIDLYSTKDLVNGIFRPTVSSNAWAACLNDSHPFIEMVWDKYQIISELKLYFDTDFDHALESTLMGHPEHEIPFCVREIEIRDGQGKVLAAIQDNHQTVVSLKFKDPIETDQLKLSFKQKLEHVPVALFGIVCLKK</sequence>
<dbReference type="OrthoDB" id="9780658at2"/>
<dbReference type="RefSeq" id="WP_014021822.1">
    <property type="nucleotide sequence ID" value="NC_015914.1"/>
</dbReference>
<keyword evidence="7" id="KW-1185">Reference proteome</keyword>
<keyword evidence="2" id="KW-0479">Metal-binding</keyword>
<dbReference type="HOGENOM" id="CLU_010695_0_0_10"/>
<gene>
    <name evidence="6" type="ordered locus">Cycma_3826</name>
</gene>
<name>G0J4B1_CYCMS</name>
<keyword evidence="4" id="KW-0408">Iron</keyword>
<dbReference type="STRING" id="880070.Cycma_3826"/>
<dbReference type="GO" id="GO:0051539">
    <property type="term" value="F:4 iron, 4 sulfur cluster binding"/>
    <property type="evidence" value="ECO:0007669"/>
    <property type="project" value="UniProtKB-KW"/>
</dbReference>
<evidence type="ECO:0000256" key="5">
    <source>
        <dbReference type="ARBA" id="ARBA00023014"/>
    </source>
</evidence>
<reference evidence="7" key="1">
    <citation type="submission" date="2011-07" db="EMBL/GenBank/DDBJ databases">
        <title>The complete genome of Cyclobacterium marinum DSM 745.</title>
        <authorList>
            <person name="Lucas S."/>
            <person name="Han J."/>
            <person name="Lapidus A."/>
            <person name="Bruce D."/>
            <person name="Goodwin L."/>
            <person name="Pitluck S."/>
            <person name="Peters L."/>
            <person name="Kyrpides N."/>
            <person name="Mavromatis K."/>
            <person name="Ivanova N."/>
            <person name="Ovchinnikova G."/>
            <person name="Chertkov O."/>
            <person name="Detter J.C."/>
            <person name="Tapia R."/>
            <person name="Han C."/>
            <person name="Land M."/>
            <person name="Hauser L."/>
            <person name="Markowitz V."/>
            <person name="Cheng J.-F."/>
            <person name="Hugenholtz P."/>
            <person name="Woyke T."/>
            <person name="Wu D."/>
            <person name="Tindall B."/>
            <person name="Schuetze A."/>
            <person name="Brambilla E."/>
            <person name="Klenk H.-P."/>
            <person name="Eisen J.A."/>
        </authorList>
    </citation>
    <scope>NUCLEOTIDE SEQUENCE [LARGE SCALE GENOMIC DNA]</scope>
    <source>
        <strain evidence="7">ATCC 25205 / DSM 745 / LMG 13164 / NCIMB 1802</strain>
    </source>
</reference>
<dbReference type="GO" id="GO:0046872">
    <property type="term" value="F:metal ion binding"/>
    <property type="evidence" value="ECO:0007669"/>
    <property type="project" value="UniProtKB-KW"/>
</dbReference>
<dbReference type="eggNOG" id="COG0654">
    <property type="taxonomic scope" value="Bacteria"/>
</dbReference>
<organism evidence="6 7">
    <name type="scientific">Cyclobacterium marinum (strain ATCC 25205 / DSM 745 / LMG 13164 / NCIMB 1802)</name>
    <name type="common">Flectobacillus marinus</name>
    <dbReference type="NCBI Taxonomy" id="880070"/>
    <lineage>
        <taxon>Bacteria</taxon>
        <taxon>Pseudomonadati</taxon>
        <taxon>Bacteroidota</taxon>
        <taxon>Cytophagia</taxon>
        <taxon>Cytophagales</taxon>
        <taxon>Cyclobacteriaceae</taxon>
        <taxon>Cyclobacterium</taxon>
    </lineage>
</organism>
<dbReference type="PANTHER" id="PTHR43498:SF1">
    <property type="entry name" value="COB--COM HETERODISULFIDE REDUCTASE IRON-SULFUR SUBUNIT A"/>
    <property type="match status" value="1"/>
</dbReference>
<dbReference type="SUPFAM" id="SSF51905">
    <property type="entry name" value="FAD/NAD(P)-binding domain"/>
    <property type="match status" value="1"/>
</dbReference>
<evidence type="ECO:0000256" key="4">
    <source>
        <dbReference type="ARBA" id="ARBA00023004"/>
    </source>
</evidence>
<dbReference type="KEGG" id="cmr:Cycma_3826"/>
<protein>
    <submittedName>
        <fullName evidence="6">Fumarate reductase/succinate dehydrogenase flavoprotein domain protein</fullName>
    </submittedName>
</protein>
<keyword evidence="3" id="KW-0560">Oxidoreductase</keyword>
<evidence type="ECO:0000256" key="1">
    <source>
        <dbReference type="ARBA" id="ARBA00022485"/>
    </source>
</evidence>
<dbReference type="Proteomes" id="UP000001635">
    <property type="component" value="Chromosome"/>
</dbReference>
<evidence type="ECO:0000256" key="3">
    <source>
        <dbReference type="ARBA" id="ARBA00023002"/>
    </source>
</evidence>
<dbReference type="GO" id="GO:0016491">
    <property type="term" value="F:oxidoreductase activity"/>
    <property type="evidence" value="ECO:0007669"/>
    <property type="project" value="UniProtKB-KW"/>
</dbReference>
<dbReference type="PANTHER" id="PTHR43498">
    <property type="entry name" value="FERREDOXIN:COB-COM HETERODISULFIDE REDUCTASE SUBUNIT A"/>
    <property type="match status" value="1"/>
</dbReference>
<proteinExistence type="predicted"/>
<evidence type="ECO:0000256" key="2">
    <source>
        <dbReference type="ARBA" id="ARBA00022723"/>
    </source>
</evidence>
<evidence type="ECO:0000313" key="7">
    <source>
        <dbReference type="Proteomes" id="UP000001635"/>
    </source>
</evidence>
<dbReference type="Pfam" id="PF12831">
    <property type="entry name" value="FAD_oxidored"/>
    <property type="match status" value="1"/>
</dbReference>
<keyword evidence="5" id="KW-0411">Iron-sulfur</keyword>
<accession>G0J4B1</accession>
<dbReference type="InterPro" id="IPR039650">
    <property type="entry name" value="HdrA-like"/>
</dbReference>
<evidence type="ECO:0000313" key="6">
    <source>
        <dbReference type="EMBL" id="AEL27537.1"/>
    </source>
</evidence>
<keyword evidence="1" id="KW-0004">4Fe-4S</keyword>